<dbReference type="HOGENOM" id="CLU_1330627_0_0_10"/>
<dbReference type="AlphaFoldDB" id="E4TLJ6"/>
<organism evidence="2 3">
    <name type="scientific">Marivirga tractuosa (strain ATCC 23168 / DSM 4126 / NBRC 15989 / NCIMB 1408 / VKM B-1430 / H-43)</name>
    <name type="common">Microscilla tractuosa</name>
    <name type="synonym">Flexibacter tractuosus</name>
    <dbReference type="NCBI Taxonomy" id="643867"/>
    <lineage>
        <taxon>Bacteria</taxon>
        <taxon>Pseudomonadati</taxon>
        <taxon>Bacteroidota</taxon>
        <taxon>Cytophagia</taxon>
        <taxon>Cytophagales</taxon>
        <taxon>Marivirgaceae</taxon>
        <taxon>Marivirga</taxon>
    </lineage>
</organism>
<accession>E4TLJ6</accession>
<keyword evidence="1" id="KW-0732">Signal</keyword>
<dbReference type="RefSeq" id="WP_013454443.1">
    <property type="nucleotide sequence ID" value="NC_014759.1"/>
</dbReference>
<evidence type="ECO:0008006" key="4">
    <source>
        <dbReference type="Google" id="ProtNLM"/>
    </source>
</evidence>
<gene>
    <name evidence="2" type="ordered locus">Ftrac_2322</name>
</gene>
<sequence length="206" mass="23473">MKNPFLTLLIFALLISSQNLLAQTNMISFKTYFESPLDEQKDYFNTATAPTLGYYSLDSYKRKTSKWGVELGFSKAGPATDTVLIDSDNNTEKRVYKQFQSINLQLSKGADFALTSRFYLTYGLQFTFRYVTYDYNIIKNNYVNEESILQFRAGGMPKAGLKFRVFKEMYIGLEAFYLLSINSAGEFGENTLNSYAGISPLLSVKF</sequence>
<proteinExistence type="predicted"/>
<evidence type="ECO:0000313" key="2">
    <source>
        <dbReference type="EMBL" id="ADR22300.1"/>
    </source>
</evidence>
<dbReference type="Proteomes" id="UP000008720">
    <property type="component" value="Chromosome"/>
</dbReference>
<reference evidence="2 3" key="1">
    <citation type="journal article" date="2011" name="Stand. Genomic Sci.">
        <title>Complete genome sequence of Marivirga tractuosa type strain (H-43).</title>
        <authorList>
            <person name="Pagani I."/>
            <person name="Chertkov O."/>
            <person name="Lapidus A."/>
            <person name="Lucas S."/>
            <person name="Del Rio T.G."/>
            <person name="Tice H."/>
            <person name="Copeland A."/>
            <person name="Cheng J.F."/>
            <person name="Nolan M."/>
            <person name="Saunders E."/>
            <person name="Pitluck S."/>
            <person name="Held B."/>
            <person name="Goodwin L."/>
            <person name="Liolios K."/>
            <person name="Ovchinikova G."/>
            <person name="Ivanova N."/>
            <person name="Mavromatis K."/>
            <person name="Pati A."/>
            <person name="Chen A."/>
            <person name="Palaniappan K."/>
            <person name="Land M."/>
            <person name="Hauser L."/>
            <person name="Jeffries C.D."/>
            <person name="Detter J.C."/>
            <person name="Han C."/>
            <person name="Tapia R."/>
            <person name="Ngatchou-Djao O.D."/>
            <person name="Rohde M."/>
            <person name="Goker M."/>
            <person name="Spring S."/>
            <person name="Sikorski J."/>
            <person name="Woyke T."/>
            <person name="Bristow J."/>
            <person name="Eisen J.A."/>
            <person name="Markowitz V."/>
            <person name="Hugenholtz P."/>
            <person name="Klenk H.P."/>
            <person name="Kyrpides N.C."/>
        </authorList>
    </citation>
    <scope>NUCLEOTIDE SEQUENCE [LARGE SCALE GENOMIC DNA]</scope>
    <source>
        <strain evidence="3">ATCC 23168 / DSM 4126 / NBRC 15989 / NCIMB 1408 / VKM B-1430 / H-43</strain>
    </source>
</reference>
<evidence type="ECO:0000313" key="3">
    <source>
        <dbReference type="Proteomes" id="UP000008720"/>
    </source>
</evidence>
<dbReference type="KEGG" id="mtt:Ftrac_2322"/>
<evidence type="ECO:0000256" key="1">
    <source>
        <dbReference type="SAM" id="SignalP"/>
    </source>
</evidence>
<protein>
    <recommendedName>
        <fullName evidence="4">Outer membrane protein beta-barrel domain-containing protein</fullName>
    </recommendedName>
</protein>
<dbReference type="EMBL" id="CP002349">
    <property type="protein sequence ID" value="ADR22300.1"/>
    <property type="molecule type" value="Genomic_DNA"/>
</dbReference>
<keyword evidence="3" id="KW-1185">Reference proteome</keyword>
<name>E4TLJ6_MARTH</name>
<feature type="chain" id="PRO_5003187971" description="Outer membrane protein beta-barrel domain-containing protein" evidence="1">
    <location>
        <begin position="23"/>
        <end position="206"/>
    </location>
</feature>
<feature type="signal peptide" evidence="1">
    <location>
        <begin position="1"/>
        <end position="22"/>
    </location>
</feature>